<evidence type="ECO:0000256" key="2">
    <source>
        <dbReference type="ARBA" id="ARBA00022448"/>
    </source>
</evidence>
<dbReference type="PRINTS" id="PR01506">
    <property type="entry name" value="TATBPROTEIN"/>
</dbReference>
<dbReference type="GO" id="GO:0008320">
    <property type="term" value="F:protein transmembrane transporter activity"/>
    <property type="evidence" value="ECO:0007669"/>
    <property type="project" value="UniProtKB-UniRule"/>
</dbReference>
<dbReference type="PANTHER" id="PTHR33162">
    <property type="entry name" value="SEC-INDEPENDENT PROTEIN TRANSLOCASE PROTEIN TATA, CHLOROPLASTIC"/>
    <property type="match status" value="1"/>
</dbReference>
<dbReference type="RefSeq" id="WP_126461848.1">
    <property type="nucleotide sequence ID" value="NZ_AP018721.1"/>
</dbReference>
<accession>A0A4R3JWZ1</accession>
<dbReference type="InterPro" id="IPR003369">
    <property type="entry name" value="TatA/B/E"/>
</dbReference>
<keyword evidence="14" id="KW-1185">Reference proteome</keyword>
<keyword evidence="5 10" id="KW-0812">Transmembrane</keyword>
<dbReference type="Gene3D" id="1.20.5.3310">
    <property type="match status" value="1"/>
</dbReference>
<feature type="transmembrane region" description="Helical" evidence="12">
    <location>
        <begin position="6"/>
        <end position="22"/>
    </location>
</feature>
<evidence type="ECO:0000256" key="5">
    <source>
        <dbReference type="ARBA" id="ARBA00022692"/>
    </source>
</evidence>
<proteinExistence type="inferred from homology"/>
<evidence type="ECO:0000256" key="7">
    <source>
        <dbReference type="ARBA" id="ARBA00022989"/>
    </source>
</evidence>
<dbReference type="PANTHER" id="PTHR33162:SF1">
    <property type="entry name" value="SEC-INDEPENDENT PROTEIN TRANSLOCASE PROTEIN TATA, CHLOROPLASTIC"/>
    <property type="match status" value="1"/>
</dbReference>
<evidence type="ECO:0000256" key="8">
    <source>
        <dbReference type="ARBA" id="ARBA00023010"/>
    </source>
</evidence>
<dbReference type="OrthoDB" id="9816005at2"/>
<comment type="subunit">
    <text evidence="10">The Tat system comprises two distinct complexes: a TatABC complex, containing multiple copies of TatA, TatB and TatC subunits, and a separate TatA complex, containing only TatA subunits. Substrates initially bind to the TatABC complex, which probably triggers association of the separate TatA complex to form the active translocon.</text>
</comment>
<evidence type="ECO:0000313" key="14">
    <source>
        <dbReference type="Proteomes" id="UP000295135"/>
    </source>
</evidence>
<evidence type="ECO:0000256" key="6">
    <source>
        <dbReference type="ARBA" id="ARBA00022927"/>
    </source>
</evidence>
<evidence type="ECO:0000256" key="9">
    <source>
        <dbReference type="ARBA" id="ARBA00023136"/>
    </source>
</evidence>
<comment type="subcellular location">
    <subcellularLocation>
        <location evidence="10">Cell membrane</location>
        <topology evidence="10">Single-pass membrane protein</topology>
    </subcellularLocation>
    <subcellularLocation>
        <location evidence="1">Membrane</location>
        <topology evidence="1">Single-pass membrane protein</topology>
    </subcellularLocation>
</comment>
<keyword evidence="7 10" id="KW-1133">Transmembrane helix</keyword>
<keyword evidence="9 10" id="KW-0472">Membrane</keyword>
<evidence type="ECO:0000256" key="11">
    <source>
        <dbReference type="SAM" id="MobiDB-lite"/>
    </source>
</evidence>
<comment type="similarity">
    <text evidence="10">Belongs to the TatB family.</text>
</comment>
<keyword evidence="8 10" id="KW-0811">Translocation</keyword>
<evidence type="ECO:0000256" key="1">
    <source>
        <dbReference type="ARBA" id="ARBA00004167"/>
    </source>
</evidence>
<sequence>MFDIGFSELLVIGVVALIVIGPERLPKVARTAGSLLGRLNRYVNQVKQDVERDIHLEELRKAQKDLQATAQRFEIVAEETGGSVKAEANKLEQALQQTIGSITPPEVEAETEAETAAVLDDASLLSESPAEEPPQAQMELPLEPEPADKRRPA</sequence>
<evidence type="ECO:0000256" key="4">
    <source>
        <dbReference type="ARBA" id="ARBA00022519"/>
    </source>
</evidence>
<dbReference type="EMBL" id="SLZY01000003">
    <property type="protein sequence ID" value="TCS72900.1"/>
    <property type="molecule type" value="Genomic_DNA"/>
</dbReference>
<keyword evidence="4" id="KW-0997">Cell inner membrane</keyword>
<dbReference type="GO" id="GO:0043953">
    <property type="term" value="P:protein transport by the Tat complex"/>
    <property type="evidence" value="ECO:0007669"/>
    <property type="project" value="UniProtKB-UniRule"/>
</dbReference>
<protein>
    <recommendedName>
        <fullName evidence="10">Sec-independent protein translocase protein TatB</fullName>
    </recommendedName>
</protein>
<organism evidence="13 14">
    <name type="scientific">Sulfuritortus calidifontis</name>
    <dbReference type="NCBI Taxonomy" id="1914471"/>
    <lineage>
        <taxon>Bacteria</taxon>
        <taxon>Pseudomonadati</taxon>
        <taxon>Pseudomonadota</taxon>
        <taxon>Betaproteobacteria</taxon>
        <taxon>Nitrosomonadales</taxon>
        <taxon>Thiobacillaceae</taxon>
        <taxon>Sulfuritortus</taxon>
    </lineage>
</organism>
<dbReference type="Proteomes" id="UP000295135">
    <property type="component" value="Unassembled WGS sequence"/>
</dbReference>
<feature type="region of interest" description="Disordered" evidence="11">
    <location>
        <begin position="120"/>
        <end position="153"/>
    </location>
</feature>
<comment type="caution">
    <text evidence="13">The sequence shown here is derived from an EMBL/GenBank/DDBJ whole genome shotgun (WGS) entry which is preliminary data.</text>
</comment>
<dbReference type="GO" id="GO:0033281">
    <property type="term" value="C:TAT protein transport complex"/>
    <property type="evidence" value="ECO:0007669"/>
    <property type="project" value="UniProtKB-UniRule"/>
</dbReference>
<name>A0A4R3JWZ1_9PROT</name>
<evidence type="ECO:0000256" key="10">
    <source>
        <dbReference type="HAMAP-Rule" id="MF_00237"/>
    </source>
</evidence>
<keyword evidence="3 10" id="KW-1003">Cell membrane</keyword>
<dbReference type="AlphaFoldDB" id="A0A4R3JWZ1"/>
<evidence type="ECO:0000313" key="13">
    <source>
        <dbReference type="EMBL" id="TCS72900.1"/>
    </source>
</evidence>
<keyword evidence="6 10" id="KW-0653">Protein transport</keyword>
<dbReference type="InterPro" id="IPR018448">
    <property type="entry name" value="TatB"/>
</dbReference>
<keyword evidence="2 10" id="KW-0813">Transport</keyword>
<evidence type="ECO:0000256" key="12">
    <source>
        <dbReference type="SAM" id="Phobius"/>
    </source>
</evidence>
<dbReference type="NCBIfam" id="TIGR01410">
    <property type="entry name" value="tatB"/>
    <property type="match status" value="1"/>
</dbReference>
<gene>
    <name evidence="10" type="primary">tatB</name>
    <name evidence="13" type="ORF">EDC61_10322</name>
</gene>
<evidence type="ECO:0000256" key="3">
    <source>
        <dbReference type="ARBA" id="ARBA00022475"/>
    </source>
</evidence>
<reference evidence="13 14" key="1">
    <citation type="submission" date="2019-03" db="EMBL/GenBank/DDBJ databases">
        <title>Genomic Encyclopedia of Type Strains, Phase IV (KMG-IV): sequencing the most valuable type-strain genomes for metagenomic binning, comparative biology and taxonomic classification.</title>
        <authorList>
            <person name="Goeker M."/>
        </authorList>
    </citation>
    <scope>NUCLEOTIDE SEQUENCE [LARGE SCALE GENOMIC DNA]</scope>
    <source>
        <strain evidence="13 14">DSM 103923</strain>
    </source>
</reference>
<dbReference type="Pfam" id="PF02416">
    <property type="entry name" value="TatA_B_E"/>
    <property type="match status" value="1"/>
</dbReference>
<dbReference type="HAMAP" id="MF_00237">
    <property type="entry name" value="TatB"/>
    <property type="match status" value="1"/>
</dbReference>
<comment type="function">
    <text evidence="10">Part of the twin-arginine translocation (Tat) system that transports large folded proteins containing a characteristic twin-arginine motif in their signal peptide across membranes. Together with TatC, TatB is part of a receptor directly interacting with Tat signal peptides. TatB may form an oligomeric binding site that transiently accommodates folded Tat precursor proteins before their translocation.</text>
</comment>